<dbReference type="SUPFAM" id="SSF51445">
    <property type="entry name" value="(Trans)glycosidases"/>
    <property type="match status" value="1"/>
</dbReference>
<feature type="chain" id="PRO_5039634177" evidence="1">
    <location>
        <begin position="21"/>
        <end position="1436"/>
    </location>
</feature>
<dbReference type="EMBL" id="JAHLFU010000063">
    <property type="protein sequence ID" value="MBU3852876.1"/>
    <property type="molecule type" value="Genomic_DNA"/>
</dbReference>
<dbReference type="Gene3D" id="2.60.40.1080">
    <property type="match status" value="1"/>
</dbReference>
<dbReference type="Pfam" id="PF02368">
    <property type="entry name" value="Big_2"/>
    <property type="match status" value="1"/>
</dbReference>
<organism evidence="3 4">
    <name type="scientific">Candidatus Paraprevotella stercoravium</name>
    <dbReference type="NCBI Taxonomy" id="2838725"/>
    <lineage>
        <taxon>Bacteria</taxon>
        <taxon>Pseudomonadati</taxon>
        <taxon>Bacteroidota</taxon>
        <taxon>Bacteroidia</taxon>
        <taxon>Bacteroidales</taxon>
        <taxon>Prevotellaceae</taxon>
        <taxon>Paraprevotella</taxon>
    </lineage>
</organism>
<dbReference type="SUPFAM" id="SSF49373">
    <property type="entry name" value="Invasin/intimin cell-adhesion fragments"/>
    <property type="match status" value="1"/>
</dbReference>
<evidence type="ECO:0000313" key="3">
    <source>
        <dbReference type="EMBL" id="MBU3852876.1"/>
    </source>
</evidence>
<protein>
    <submittedName>
        <fullName evidence="3">Ig-like domain-containing protein</fullName>
    </submittedName>
</protein>
<comment type="caution">
    <text evidence="3">The sequence shown here is derived from an EMBL/GenBank/DDBJ whole genome shotgun (WGS) entry which is preliminary data.</text>
</comment>
<evidence type="ECO:0000259" key="2">
    <source>
        <dbReference type="SMART" id="SM00635"/>
    </source>
</evidence>
<reference evidence="3" key="2">
    <citation type="submission" date="2021-04" db="EMBL/GenBank/DDBJ databases">
        <authorList>
            <person name="Gilroy R."/>
        </authorList>
    </citation>
    <scope>NUCLEOTIDE SEQUENCE</scope>
    <source>
        <strain evidence="3">G3-2149</strain>
    </source>
</reference>
<dbReference type="SMART" id="SM00635">
    <property type="entry name" value="BID_2"/>
    <property type="match status" value="1"/>
</dbReference>
<sequence>MKKILFLTFLLATFATMLQGQTEIILPSENEENPEHMYILKNGNDVWMTSYTSPTRTDGNVGRFAFFTDEANADAYFIYSIDRKKWVSYVKAATYSNGTNFAVLVDDRSAANSWQTVKAAISGAEYYQFAPFTTTAVADKYMNWFRGVGNDNPEDNTTVTVGLWQDNAIHDAGSRWSVSEVVMYTYVINLAPGESVTINGQTYTNGQSVTVSGQLIPADVIAAQKEGKFGVVNVDNTAKTISVVYYDLPELRASETYTNAWVYPKQQDNVGAACSEQQGNVYTLYNNVLAASFLKTDKALYFMGSKAMNLLAGSEPFVVGFGSGDKVAASQMTLTDFTTKDLTANPDAVGGAEHYDGKALEAVYTYTYKEKAIRILWRAVLRDGSHYLRTEMELTGIDDVDMYDVIAMNYNVDAVAAGSKPATVGNTRGKVIMSDRIFAGLETPTAYNTVGTETGEADNWNLVSTPVTETLSADAWTLLETADVPFRVTEVGGADKSYYIVNRNVTLKKSQKVVVTLTYRSGNKRFDLDGVDLLDRNASVVANDYHHGFTGTSKENNTFSFFAPNDGDFTVRVFCDNREGDIVSTAEIKVEIYEAKAGVDISDDVVNIQGRWSRNTTLAAGQTWKVAAVVGLIAQDGRQGEASIRKTQKRRSFLAYSERERAVPWRAFPCYISWYELNINRNNAAPGSESSNMVADQVLDVLAQWKANMFDKFGVGPASFVIDDGWDNYGPWTFHSGFPNEMRDIAYEAARKNAGCGAWLGPVGGYGQSGNYRRAYWNSNNRGGMQLSNPAYYQVFLDAAENLVRNQNRDGQGQFNFFKFDGISAQFSSVGPDDGDTGNENAEGIIRLEQYVRENLKEDIFFNTTVGTWASPFWYQVTDATWRQENDHGRIGNNSVNRENWITYRDNLVHQNYITNSPICPINTLMTHGFILTKFGPPADDSRDYQHVLNELRCAFACGSGMVELYNDYDLMNSINGGQLWSDLAECIQWQKNNADVLMDTHWVGGDPWTGSKSEIYGWGAWNGEKSCLTLRNGDNGSQTITLTLREALEIPANISGSITLRKAFAVQDALNGLAEGQPVDIDQPLTLTLPGSSIFVFDGFDSSKETVAVTDIQFDQDEYTVEEGDTVVINATVLPANATNKLLTWTSDNEQVATVSNGLVKGIAPGEAVITAVSVSNGEVTASVKVTVTEKVREPYSINFDKNISRPADNGRALSEIVFAPVSSASRTLNVNSSTKRYIDLTEDPDMKLECLPGETISVTLRHEGSWMHGYVYIDLDNDRQFSFNNEDTDQSGTDLVSFFFYSGSFEDDASGVNSKGEVISGDARNPGSTIVCPDFSAPSVPGSYRIRFKTDWNSVDAGGQIAADGTCTGEKGILANSGTLVDVTLVVSVSSGMDGIDAGHAGSGKDVLYDLSGRRVTSPASHGVYIQGGRKIVR</sequence>
<dbReference type="InterPro" id="IPR008964">
    <property type="entry name" value="Invasin/intimin_cell_adhesion"/>
</dbReference>
<reference evidence="3" key="1">
    <citation type="journal article" date="2021" name="PeerJ">
        <title>Extensive microbial diversity within the chicken gut microbiome revealed by metagenomics and culture.</title>
        <authorList>
            <person name="Gilroy R."/>
            <person name="Ravi A."/>
            <person name="Getino M."/>
            <person name="Pursley I."/>
            <person name="Horton D.L."/>
            <person name="Alikhan N.F."/>
            <person name="Baker D."/>
            <person name="Gharbi K."/>
            <person name="Hall N."/>
            <person name="Watson M."/>
            <person name="Adriaenssens E.M."/>
            <person name="Foster-Nyarko E."/>
            <person name="Jarju S."/>
            <person name="Secka A."/>
            <person name="Antonio M."/>
            <person name="Oren A."/>
            <person name="Chaudhuri R.R."/>
            <person name="La Ragione R."/>
            <person name="Hildebrand F."/>
            <person name="Pallen M.J."/>
        </authorList>
    </citation>
    <scope>NUCLEOTIDE SEQUENCE</scope>
    <source>
        <strain evidence="3">G3-2149</strain>
    </source>
</reference>
<dbReference type="Proteomes" id="UP000823865">
    <property type="component" value="Unassembled WGS sequence"/>
</dbReference>
<keyword evidence="1" id="KW-0732">Signal</keyword>
<evidence type="ECO:0000313" key="4">
    <source>
        <dbReference type="Proteomes" id="UP000823865"/>
    </source>
</evidence>
<dbReference type="InterPro" id="IPR017853">
    <property type="entry name" value="GH"/>
</dbReference>
<name>A0A9E2P1A1_9BACT</name>
<evidence type="ECO:0000256" key="1">
    <source>
        <dbReference type="SAM" id="SignalP"/>
    </source>
</evidence>
<proteinExistence type="predicted"/>
<accession>A0A9E2P1A1</accession>
<feature type="signal peptide" evidence="1">
    <location>
        <begin position="1"/>
        <end position="20"/>
    </location>
</feature>
<gene>
    <name evidence="3" type="ORF">H9789_03445</name>
</gene>
<dbReference type="InterPro" id="IPR003343">
    <property type="entry name" value="Big_2"/>
</dbReference>
<feature type="domain" description="BIG2" evidence="2">
    <location>
        <begin position="1109"/>
        <end position="1185"/>
    </location>
</feature>